<dbReference type="InterPro" id="IPR015517">
    <property type="entry name" value="dCMP_deaminase-rel"/>
</dbReference>
<dbReference type="SUPFAM" id="SSF52540">
    <property type="entry name" value="P-loop containing nucleoside triphosphate hydrolases"/>
    <property type="match status" value="1"/>
</dbReference>
<dbReference type="PANTHER" id="PTHR11086">
    <property type="entry name" value="DEOXYCYTIDYLATE DEAMINASE-RELATED"/>
    <property type="match status" value="1"/>
</dbReference>
<feature type="domain" description="CMP/dCMP-type deaminase" evidence="6">
    <location>
        <begin position="201"/>
        <end position="367"/>
    </location>
</feature>
<accession>A0A1M4Y1Y3</accession>
<keyword evidence="4" id="KW-0378">Hydrolase</keyword>
<dbReference type="PROSITE" id="PS00903">
    <property type="entry name" value="CYT_DCMP_DEAMINASES_1"/>
    <property type="match status" value="1"/>
</dbReference>
<dbReference type="InterPro" id="IPR016192">
    <property type="entry name" value="APOBEC/CMP_deaminase_Zn-bd"/>
</dbReference>
<dbReference type="CDD" id="cd01286">
    <property type="entry name" value="deoxycytidylate_deaminase"/>
    <property type="match status" value="1"/>
</dbReference>
<dbReference type="SUPFAM" id="SSF53927">
    <property type="entry name" value="Cytidine deaminase-like"/>
    <property type="match status" value="1"/>
</dbReference>
<evidence type="ECO:0000256" key="3">
    <source>
        <dbReference type="ARBA" id="ARBA00022723"/>
    </source>
</evidence>
<evidence type="ECO:0000313" key="8">
    <source>
        <dbReference type="Proteomes" id="UP000184148"/>
    </source>
</evidence>
<dbReference type="Gene3D" id="3.40.140.10">
    <property type="entry name" value="Cytidine Deaminase, domain 2"/>
    <property type="match status" value="1"/>
</dbReference>
<dbReference type="STRING" id="1121429.SAMN02745133_01607"/>
<comment type="cofactor">
    <cofactor evidence="1">
        <name>Zn(2+)</name>
        <dbReference type="ChEBI" id="CHEBI:29105"/>
    </cofactor>
</comment>
<organism evidence="7 8">
    <name type="scientific">Desulforamulus putei DSM 12395</name>
    <dbReference type="NCBI Taxonomy" id="1121429"/>
    <lineage>
        <taxon>Bacteria</taxon>
        <taxon>Bacillati</taxon>
        <taxon>Bacillota</taxon>
        <taxon>Clostridia</taxon>
        <taxon>Eubacteriales</taxon>
        <taxon>Peptococcaceae</taxon>
        <taxon>Desulforamulus</taxon>
    </lineage>
</organism>
<gene>
    <name evidence="7" type="ORF">SAMN02745133_01607</name>
</gene>
<reference evidence="8" key="1">
    <citation type="submission" date="2016-11" db="EMBL/GenBank/DDBJ databases">
        <authorList>
            <person name="Varghese N."/>
            <person name="Submissions S."/>
        </authorList>
    </citation>
    <scope>NUCLEOTIDE SEQUENCE [LARGE SCALE GENOMIC DNA]</scope>
    <source>
        <strain evidence="8">DSM 12395</strain>
    </source>
</reference>
<keyword evidence="5" id="KW-0862">Zinc</keyword>
<proteinExistence type="inferred from homology"/>
<evidence type="ECO:0000259" key="6">
    <source>
        <dbReference type="PROSITE" id="PS51747"/>
    </source>
</evidence>
<protein>
    <submittedName>
        <fullName evidence="7">Deoxycytidylate deaminase</fullName>
    </submittedName>
</protein>
<evidence type="ECO:0000256" key="1">
    <source>
        <dbReference type="ARBA" id="ARBA00001947"/>
    </source>
</evidence>
<sequence>MTTIIGLTGSFGSGCTHIAKDYLEKRGFKYISLSSILKNKYFTNNRKEAENRQQLQDYGNKLRSENGPEFLAKIAVEEIQKGSKETKWVVDSIKNPGEVKFFRNLYPHFYLFGVFADYEVRWKRKKDKYQENEGIFKKDDKRDSSEEYEYGQRVRDCFSLSDVIISNNIDYSPGNDDQLAMEAKIDSYLKLIERPSSRPPTQEESLMAMAYANSQRSSCLKRKVGAIIVDENGFLFSSGYNEVPLGEKPCKNGYGRCYRSLIKDQFNKVIDDLEKDPEKNKALKTQFITKIKILDHCRALHAEENAILNVARFGSSIALKGATLYTTTYPCNLCANKIAQVGIKKLVYLEPYPMEEAKVTLNSSGIEQKPFEGVSFIGFFKFFGGEII</sequence>
<name>A0A1M4Y1Y3_9FIRM</name>
<dbReference type="InterPro" id="IPR035105">
    <property type="entry name" value="Deoxycytidylate_deaminase_dom"/>
</dbReference>
<dbReference type="PROSITE" id="PS51747">
    <property type="entry name" value="CYT_DCMP_DEAMINASES_2"/>
    <property type="match status" value="1"/>
</dbReference>
<dbReference type="InterPro" id="IPR027417">
    <property type="entry name" value="P-loop_NTPase"/>
</dbReference>
<keyword evidence="3" id="KW-0479">Metal-binding</keyword>
<dbReference type="InterPro" id="IPR002125">
    <property type="entry name" value="CMP_dCMP_dom"/>
</dbReference>
<dbReference type="Gene3D" id="3.40.50.300">
    <property type="entry name" value="P-loop containing nucleotide triphosphate hydrolases"/>
    <property type="match status" value="1"/>
</dbReference>
<dbReference type="GO" id="GO:0008270">
    <property type="term" value="F:zinc ion binding"/>
    <property type="evidence" value="ECO:0007669"/>
    <property type="project" value="InterPro"/>
</dbReference>
<evidence type="ECO:0000256" key="5">
    <source>
        <dbReference type="ARBA" id="ARBA00022833"/>
    </source>
</evidence>
<keyword evidence="8" id="KW-1185">Reference proteome</keyword>
<evidence type="ECO:0000313" key="7">
    <source>
        <dbReference type="EMBL" id="SHE99573.1"/>
    </source>
</evidence>
<comment type="similarity">
    <text evidence="2">Belongs to the cytidine and deoxycytidylate deaminase family.</text>
</comment>
<evidence type="ECO:0000256" key="4">
    <source>
        <dbReference type="ARBA" id="ARBA00022801"/>
    </source>
</evidence>
<dbReference type="EMBL" id="FQUY01000009">
    <property type="protein sequence ID" value="SHE99573.1"/>
    <property type="molecule type" value="Genomic_DNA"/>
</dbReference>
<dbReference type="Pfam" id="PF00383">
    <property type="entry name" value="dCMP_cyt_deam_1"/>
    <property type="match status" value="1"/>
</dbReference>
<dbReference type="GO" id="GO:0005737">
    <property type="term" value="C:cytoplasm"/>
    <property type="evidence" value="ECO:0007669"/>
    <property type="project" value="TreeGrafter"/>
</dbReference>
<dbReference type="PANTHER" id="PTHR11086:SF18">
    <property type="entry name" value="DEOXYCYTIDYLATE DEAMINASE"/>
    <property type="match status" value="1"/>
</dbReference>
<dbReference type="GO" id="GO:0004132">
    <property type="term" value="F:dCMP deaminase activity"/>
    <property type="evidence" value="ECO:0007669"/>
    <property type="project" value="TreeGrafter"/>
</dbReference>
<dbReference type="AlphaFoldDB" id="A0A1M4Y1Y3"/>
<evidence type="ECO:0000256" key="2">
    <source>
        <dbReference type="ARBA" id="ARBA00006576"/>
    </source>
</evidence>
<dbReference type="Proteomes" id="UP000184148">
    <property type="component" value="Unassembled WGS sequence"/>
</dbReference>
<dbReference type="InterPro" id="IPR016193">
    <property type="entry name" value="Cytidine_deaminase-like"/>
</dbReference>